<evidence type="ECO:0000256" key="1">
    <source>
        <dbReference type="ARBA" id="ARBA00004123"/>
    </source>
</evidence>
<name>A0AA38XMU7_9EURO</name>
<evidence type="ECO:0000256" key="2">
    <source>
        <dbReference type="ARBA" id="ARBA00023015"/>
    </source>
</evidence>
<evidence type="ECO:0000259" key="7">
    <source>
        <dbReference type="PROSITE" id="PS50048"/>
    </source>
</evidence>
<keyword evidence="2" id="KW-0805">Transcription regulation</keyword>
<keyword evidence="5" id="KW-0539">Nucleus</keyword>
<dbReference type="GO" id="GO:0008270">
    <property type="term" value="F:zinc ion binding"/>
    <property type="evidence" value="ECO:0007669"/>
    <property type="project" value="InterPro"/>
</dbReference>
<comment type="subcellular location">
    <subcellularLocation>
        <location evidence="1">Nucleus</location>
    </subcellularLocation>
</comment>
<dbReference type="Pfam" id="PF11951">
    <property type="entry name" value="Fungal_trans_2"/>
    <property type="match status" value="1"/>
</dbReference>
<evidence type="ECO:0000313" key="9">
    <source>
        <dbReference type="Proteomes" id="UP001172673"/>
    </source>
</evidence>
<dbReference type="EMBL" id="JAPDRK010000001">
    <property type="protein sequence ID" value="KAJ9616337.1"/>
    <property type="molecule type" value="Genomic_DNA"/>
</dbReference>
<dbReference type="GO" id="GO:0000981">
    <property type="term" value="F:DNA-binding transcription factor activity, RNA polymerase II-specific"/>
    <property type="evidence" value="ECO:0007669"/>
    <property type="project" value="InterPro"/>
</dbReference>
<dbReference type="GO" id="GO:0000976">
    <property type="term" value="F:transcription cis-regulatory region binding"/>
    <property type="evidence" value="ECO:0007669"/>
    <property type="project" value="TreeGrafter"/>
</dbReference>
<dbReference type="PANTHER" id="PTHR37534:SF2">
    <property type="entry name" value="N-ACETYLTRANSFERASE DOMAIN-CONTAINING PROTEIN"/>
    <property type="match status" value="1"/>
</dbReference>
<dbReference type="SMART" id="SM00066">
    <property type="entry name" value="GAL4"/>
    <property type="match status" value="1"/>
</dbReference>
<keyword evidence="4" id="KW-0804">Transcription</keyword>
<dbReference type="GO" id="GO:0005634">
    <property type="term" value="C:nucleus"/>
    <property type="evidence" value="ECO:0007669"/>
    <property type="project" value="UniProtKB-SubCell"/>
</dbReference>
<feature type="region of interest" description="Disordered" evidence="6">
    <location>
        <begin position="126"/>
        <end position="146"/>
    </location>
</feature>
<organism evidence="8 9">
    <name type="scientific">Cladophialophora chaetospira</name>
    <dbReference type="NCBI Taxonomy" id="386627"/>
    <lineage>
        <taxon>Eukaryota</taxon>
        <taxon>Fungi</taxon>
        <taxon>Dikarya</taxon>
        <taxon>Ascomycota</taxon>
        <taxon>Pezizomycotina</taxon>
        <taxon>Eurotiomycetes</taxon>
        <taxon>Chaetothyriomycetidae</taxon>
        <taxon>Chaetothyriales</taxon>
        <taxon>Herpotrichiellaceae</taxon>
        <taxon>Cladophialophora</taxon>
    </lineage>
</organism>
<dbReference type="Pfam" id="PF00172">
    <property type="entry name" value="Zn_clus"/>
    <property type="match status" value="1"/>
</dbReference>
<comment type="caution">
    <text evidence="8">The sequence shown here is derived from an EMBL/GenBank/DDBJ whole genome shotgun (WGS) entry which is preliminary data.</text>
</comment>
<dbReference type="InterPro" id="IPR001138">
    <property type="entry name" value="Zn2Cys6_DnaBD"/>
</dbReference>
<dbReference type="PROSITE" id="PS50048">
    <property type="entry name" value="ZN2_CY6_FUNGAL_2"/>
    <property type="match status" value="1"/>
</dbReference>
<protein>
    <recommendedName>
        <fullName evidence="7">Zn(2)-C6 fungal-type domain-containing protein</fullName>
    </recommendedName>
</protein>
<dbReference type="SUPFAM" id="SSF57701">
    <property type="entry name" value="Zn2/Cys6 DNA-binding domain"/>
    <property type="match status" value="1"/>
</dbReference>
<accession>A0AA38XMU7</accession>
<keyword evidence="3" id="KW-0238">DNA-binding</keyword>
<dbReference type="GO" id="GO:0045944">
    <property type="term" value="P:positive regulation of transcription by RNA polymerase II"/>
    <property type="evidence" value="ECO:0007669"/>
    <property type="project" value="TreeGrafter"/>
</dbReference>
<feature type="domain" description="Zn(2)-C6 fungal-type" evidence="7">
    <location>
        <begin position="11"/>
        <end position="41"/>
    </location>
</feature>
<dbReference type="Proteomes" id="UP001172673">
    <property type="component" value="Unassembled WGS sequence"/>
</dbReference>
<reference evidence="8" key="1">
    <citation type="submission" date="2022-10" db="EMBL/GenBank/DDBJ databases">
        <title>Culturing micro-colonial fungi from biological soil crusts in the Mojave desert and describing Neophaeococcomyces mojavensis, and introducing the new genera and species Taxawa tesnikishii.</title>
        <authorList>
            <person name="Kurbessoian T."/>
            <person name="Stajich J.E."/>
        </authorList>
    </citation>
    <scope>NUCLEOTIDE SEQUENCE</scope>
    <source>
        <strain evidence="8">TK_41</strain>
    </source>
</reference>
<evidence type="ECO:0000256" key="3">
    <source>
        <dbReference type="ARBA" id="ARBA00023125"/>
    </source>
</evidence>
<dbReference type="PANTHER" id="PTHR37534">
    <property type="entry name" value="TRANSCRIPTIONAL ACTIVATOR PROTEIN UGA3"/>
    <property type="match status" value="1"/>
</dbReference>
<dbReference type="PROSITE" id="PS00463">
    <property type="entry name" value="ZN2_CY6_FUNGAL_1"/>
    <property type="match status" value="1"/>
</dbReference>
<evidence type="ECO:0000256" key="5">
    <source>
        <dbReference type="ARBA" id="ARBA00023242"/>
    </source>
</evidence>
<dbReference type="Gene3D" id="4.10.240.10">
    <property type="entry name" value="Zn(2)-C6 fungal-type DNA-binding domain"/>
    <property type="match status" value="1"/>
</dbReference>
<gene>
    <name evidence="8" type="ORF">H2200_000055</name>
</gene>
<evidence type="ECO:0000256" key="4">
    <source>
        <dbReference type="ARBA" id="ARBA00023163"/>
    </source>
</evidence>
<proteinExistence type="predicted"/>
<dbReference type="CDD" id="cd00067">
    <property type="entry name" value="GAL4"/>
    <property type="match status" value="1"/>
</dbReference>
<dbReference type="InterPro" id="IPR021858">
    <property type="entry name" value="Fun_TF"/>
</dbReference>
<dbReference type="InterPro" id="IPR036864">
    <property type="entry name" value="Zn2-C6_fun-type_DNA-bd_sf"/>
</dbReference>
<dbReference type="AlphaFoldDB" id="A0AA38XMU7"/>
<keyword evidence="9" id="KW-1185">Reference proteome</keyword>
<sequence>MPTSANKIEDPCQECRDRHLKCDDNYPKCKQCERLGERCRRGKGKIKFRVGSSAKYDAAFSKDQTWLDQTKNAKFQFVDQGPELENYYSQDDFVVHSTKTNSQDPGRRDASVLQQHIDSPIETKLSPTIRSAPSSEAPPFLSPPDTVHESVLVHSPIKRRRTADETNGSYRSSSDRLPHAAYDPIRSQYRIYDFPKVFTSVSPDGFTYMPEQKHVPKVVEAEYRRLADSAAAAIPAESLLSPAIWKEEFYWPNQFTTTQCACLMRYYIENLAPSFDVGDPARHFTLAVPQHARRCPPLLNAIFTLAARHLASLPQFKTQDGVIQYQNIRLPKLTEETAVKYHQACIAYLIKLANDPEHVGDENLLAAAVILRYYEEIDPSLTGEDIKTLIHTFQLFVNAQANPYAYTVSDAKHSEYLRPGGTFDNCLAYLKSFQHASFRVALRQETTIAFLKQRAVRLPLETWSVLQGFDEAEDFAWSDRHLYHCAKVLQFCFGGDSGNGKSQIERWNQLREFETQWDNSKPLSFMPIHYQEPDRARGECLPQIWYMAEVHVTGLLSLDLARILLTVYNPNIPRIGPGVTASQRRIAEEVHDIVIRLCGTAVSLGGTAAVDASSQPAILQAYVAIVVCGEYFTDPLERRTLLEILDRLKNDHGWPTARAAMQLKREWGWA</sequence>
<evidence type="ECO:0000313" key="8">
    <source>
        <dbReference type="EMBL" id="KAJ9616337.1"/>
    </source>
</evidence>
<evidence type="ECO:0000256" key="6">
    <source>
        <dbReference type="SAM" id="MobiDB-lite"/>
    </source>
</evidence>